<dbReference type="RefSeq" id="WP_176237356.1">
    <property type="nucleotide sequence ID" value="NZ_BLRU01000412.1"/>
</dbReference>
<reference evidence="2 3" key="1">
    <citation type="journal article" date="2020" name="Front. Microbiol.">
        <title>Single-cell genomics of novel Actinobacteria with the Wood-Ljungdahl pathway discovered in a serpentinizing system.</title>
        <authorList>
            <person name="Merino N."/>
            <person name="Kawai M."/>
            <person name="Boyd E.S."/>
            <person name="Colman D.R."/>
            <person name="McGlynn S.E."/>
            <person name="Nealson K.H."/>
            <person name="Kurokawa K."/>
            <person name="Hongoh Y."/>
        </authorList>
    </citation>
    <scope>NUCLEOTIDE SEQUENCE [LARGE SCALE GENOMIC DNA]</scope>
    <source>
        <strain evidence="2 3">S03</strain>
    </source>
</reference>
<dbReference type="SUPFAM" id="SSF55383">
    <property type="entry name" value="Copper amine oxidase, domain N"/>
    <property type="match status" value="1"/>
</dbReference>
<feature type="non-terminal residue" evidence="2">
    <location>
        <position position="1"/>
    </location>
</feature>
<dbReference type="Gene3D" id="3.30.457.10">
    <property type="entry name" value="Copper amine oxidase-like, N-terminal domain"/>
    <property type="match status" value="1"/>
</dbReference>
<feature type="domain" description="Copper amine oxidase-like N-terminal" evidence="1">
    <location>
        <begin position="5"/>
        <end position="113"/>
    </location>
</feature>
<dbReference type="InterPro" id="IPR012854">
    <property type="entry name" value="Cu_amine_oxidase-like_N"/>
</dbReference>
<dbReference type="EMBL" id="BLRU01000412">
    <property type="protein sequence ID" value="GFP20407.1"/>
    <property type="molecule type" value="Genomic_DNA"/>
</dbReference>
<accession>A0A6V8NK01</accession>
<gene>
    <name evidence="2" type="ORF">HKBW3S03_01909</name>
</gene>
<organism evidence="2 3">
    <name type="scientific">Candidatus Hakubella thermalkaliphila</name>
    <dbReference type="NCBI Taxonomy" id="2754717"/>
    <lineage>
        <taxon>Bacteria</taxon>
        <taxon>Bacillati</taxon>
        <taxon>Actinomycetota</taxon>
        <taxon>Actinomycetota incertae sedis</taxon>
        <taxon>Candidatus Hakubellales</taxon>
        <taxon>Candidatus Hakubellaceae</taxon>
        <taxon>Candidatus Hakubella</taxon>
    </lineage>
</organism>
<comment type="caution">
    <text evidence="2">The sequence shown here is derived from an EMBL/GenBank/DDBJ whole genome shotgun (WGS) entry which is preliminary data.</text>
</comment>
<evidence type="ECO:0000313" key="3">
    <source>
        <dbReference type="Proteomes" id="UP000574717"/>
    </source>
</evidence>
<dbReference type="InterPro" id="IPR036582">
    <property type="entry name" value="Mao_N_sf"/>
</dbReference>
<evidence type="ECO:0000313" key="2">
    <source>
        <dbReference type="EMBL" id="GFP20407.1"/>
    </source>
</evidence>
<dbReference type="Pfam" id="PF07833">
    <property type="entry name" value="Cu_amine_oxidN1"/>
    <property type="match status" value="1"/>
</dbReference>
<dbReference type="AlphaFoldDB" id="A0A6V8NK01"/>
<protein>
    <recommendedName>
        <fullName evidence="1">Copper amine oxidase-like N-terminal domain-containing protein</fullName>
    </recommendedName>
</protein>
<name>A0A6V8NK01_9ACTN</name>
<evidence type="ECO:0000259" key="1">
    <source>
        <dbReference type="Pfam" id="PF07833"/>
    </source>
</evidence>
<sequence length="116" mass="12517">SFVRDGVSTPIDVTPTIVAGRTLLPLRFAALAVGVNEDNIIWDPVRRTVTLVRGDRIVQLRFGDRAMTINSVVVSLEVPAVISGGRTVLPIRALALALRAEIAWDATARTVTVTTR</sequence>
<proteinExistence type="predicted"/>
<dbReference type="Proteomes" id="UP000574717">
    <property type="component" value="Unassembled WGS sequence"/>
</dbReference>